<comment type="caution">
    <text evidence="2">The sequence shown here is derived from an EMBL/GenBank/DDBJ whole genome shotgun (WGS) entry which is preliminary data.</text>
</comment>
<proteinExistence type="predicted"/>
<evidence type="ECO:0000313" key="3">
    <source>
        <dbReference type="Proteomes" id="UP000001601"/>
    </source>
</evidence>
<feature type="chain" id="PRO_5002663024" evidence="1">
    <location>
        <begin position="21"/>
        <end position="244"/>
    </location>
</feature>
<dbReference type="AlphaFoldDB" id="A3XMY3"/>
<reference evidence="2 3" key="1">
    <citation type="journal article" date="2007" name="Nature">
        <title>Light stimulates growth of proteorhodopsin-containing marine Flavobacteria.</title>
        <authorList>
            <person name="Gomez-Consarnau L."/>
            <person name="Gonzalez J.M."/>
            <person name="Coll-Llado M."/>
            <person name="Gourdon P."/>
            <person name="Pascher T."/>
            <person name="Neutze R."/>
            <person name="Pedros-Alio C."/>
            <person name="Pinhassi J."/>
        </authorList>
    </citation>
    <scope>NUCLEOTIDE SEQUENCE [LARGE SCALE GENOMIC DNA]</scope>
    <source>
        <strain evidence="2 3">MED217</strain>
    </source>
</reference>
<sequence>MRNYFYSFCLLYLCTFVCNAQKQYTFDHWLTYTRTFYKDSIKIEHRPFYTKDSTTTVIYLTNANDNSYHAVVTPKGSLHYRLQFKDENGLTFDVNLLKTELEQATKINIPCEFVSSYRNHFAFMTKHYAFSKVRDTLVDGKTQHWYSFSPTSKRRQKRSKSGTKIYRVAPETEYHLPVFDYAVAFLDWQLAPKQIPNGIFAEKLFVDYYDHIDQRDVLVSFHKIDKSIRIDAACDYTQENSKSN</sequence>
<dbReference type="HOGENOM" id="CLU_1136923_0_0_10"/>
<accession>A3XMY3</accession>
<dbReference type="RefSeq" id="WP_009779738.1">
    <property type="nucleotide sequence ID" value="NZ_CH672395.1"/>
</dbReference>
<name>A3XMY3_LEEBM</name>
<organism evidence="2 3">
    <name type="scientific">Leeuwenhoekiella blandensis (strain CECT 7118 / CCUG 51940 / KCTC 22103 / MED217)</name>
    <name type="common">Flavobacterium sp. (strain MED217)</name>
    <dbReference type="NCBI Taxonomy" id="398720"/>
    <lineage>
        <taxon>Bacteria</taxon>
        <taxon>Pseudomonadati</taxon>
        <taxon>Bacteroidota</taxon>
        <taxon>Flavobacteriia</taxon>
        <taxon>Flavobacteriales</taxon>
        <taxon>Flavobacteriaceae</taxon>
        <taxon>Leeuwenhoekiella</taxon>
    </lineage>
</organism>
<dbReference type="EMBL" id="AANC01000005">
    <property type="protein sequence ID" value="EAQ49089.1"/>
    <property type="molecule type" value="Genomic_DNA"/>
</dbReference>
<dbReference type="OrthoDB" id="1430565at2"/>
<gene>
    <name evidence="2" type="ORF">MED217_06786</name>
</gene>
<keyword evidence="1" id="KW-0732">Signal</keyword>
<keyword evidence="3" id="KW-1185">Reference proteome</keyword>
<evidence type="ECO:0000313" key="2">
    <source>
        <dbReference type="EMBL" id="EAQ49089.1"/>
    </source>
</evidence>
<protein>
    <submittedName>
        <fullName evidence="2">Uncharacterized protein</fullName>
    </submittedName>
</protein>
<dbReference type="eggNOG" id="ENOG5032TQJ">
    <property type="taxonomic scope" value="Bacteria"/>
</dbReference>
<feature type="signal peptide" evidence="1">
    <location>
        <begin position="1"/>
        <end position="20"/>
    </location>
</feature>
<dbReference type="Proteomes" id="UP000001601">
    <property type="component" value="Unassembled WGS sequence"/>
</dbReference>
<evidence type="ECO:0000256" key="1">
    <source>
        <dbReference type="SAM" id="SignalP"/>
    </source>
</evidence>